<protein>
    <submittedName>
        <fullName evidence="1">Uncharacterized protein</fullName>
    </submittedName>
</protein>
<evidence type="ECO:0000313" key="1">
    <source>
        <dbReference type="EnsemblPlants" id="Bo3g175380.1"/>
    </source>
</evidence>
<proteinExistence type="predicted"/>
<reference evidence="1" key="2">
    <citation type="submission" date="2015-03" db="UniProtKB">
        <authorList>
            <consortium name="EnsemblPlants"/>
        </authorList>
    </citation>
    <scope>IDENTIFICATION</scope>
</reference>
<reference evidence="1 2" key="1">
    <citation type="journal article" date="2014" name="Genome Biol.">
        <title>Transcriptome and methylome profiling reveals relics of genome dominance in the mesopolyploid Brassica oleracea.</title>
        <authorList>
            <person name="Parkin I.A."/>
            <person name="Koh C."/>
            <person name="Tang H."/>
            <person name="Robinson S.J."/>
            <person name="Kagale S."/>
            <person name="Clarke W.E."/>
            <person name="Town C.D."/>
            <person name="Nixon J."/>
            <person name="Krishnakumar V."/>
            <person name="Bidwell S.L."/>
            <person name="Denoeud F."/>
            <person name="Belcram H."/>
            <person name="Links M.G."/>
            <person name="Just J."/>
            <person name="Clarke C."/>
            <person name="Bender T."/>
            <person name="Huebert T."/>
            <person name="Mason A.S."/>
            <person name="Pires J.C."/>
            <person name="Barker G."/>
            <person name="Moore J."/>
            <person name="Walley P.G."/>
            <person name="Manoli S."/>
            <person name="Batley J."/>
            <person name="Edwards D."/>
            <person name="Nelson M.N."/>
            <person name="Wang X."/>
            <person name="Paterson A.H."/>
            <person name="King G."/>
            <person name="Bancroft I."/>
            <person name="Chalhoub B."/>
            <person name="Sharpe A.G."/>
        </authorList>
    </citation>
    <scope>NUCLEOTIDE SEQUENCE</scope>
    <source>
        <strain evidence="1 2">cv. TO1000</strain>
    </source>
</reference>
<sequence>MEMPSHASLYFLHISRYHFSLFFCCSLQGHLHQSTSVPCVGHSRHMSDSVFGSVISLFFLGKMGLTHTFREWF</sequence>
<dbReference type="Proteomes" id="UP000032141">
    <property type="component" value="Chromosome C3"/>
</dbReference>
<dbReference type="HOGENOM" id="CLU_2708257_0_0_1"/>
<evidence type="ECO:0000313" key="2">
    <source>
        <dbReference type="Proteomes" id="UP000032141"/>
    </source>
</evidence>
<dbReference type="Gramene" id="Bo3g175380.1">
    <property type="protein sequence ID" value="Bo3g175380.1"/>
    <property type="gene ID" value="Bo3g175380"/>
</dbReference>
<dbReference type="AlphaFoldDB" id="A0A0D3BM47"/>
<organism evidence="1 2">
    <name type="scientific">Brassica oleracea var. oleracea</name>
    <dbReference type="NCBI Taxonomy" id="109376"/>
    <lineage>
        <taxon>Eukaryota</taxon>
        <taxon>Viridiplantae</taxon>
        <taxon>Streptophyta</taxon>
        <taxon>Embryophyta</taxon>
        <taxon>Tracheophyta</taxon>
        <taxon>Spermatophyta</taxon>
        <taxon>Magnoliopsida</taxon>
        <taxon>eudicotyledons</taxon>
        <taxon>Gunneridae</taxon>
        <taxon>Pentapetalae</taxon>
        <taxon>rosids</taxon>
        <taxon>malvids</taxon>
        <taxon>Brassicales</taxon>
        <taxon>Brassicaceae</taxon>
        <taxon>Brassiceae</taxon>
        <taxon>Brassica</taxon>
    </lineage>
</organism>
<keyword evidence="2" id="KW-1185">Reference proteome</keyword>
<accession>A0A0D3BM47</accession>
<dbReference type="EnsemblPlants" id="Bo3g175380.1">
    <property type="protein sequence ID" value="Bo3g175380.1"/>
    <property type="gene ID" value="Bo3g175380"/>
</dbReference>
<name>A0A0D3BM47_BRAOL</name>